<accession>A0A7W8ERE8</accession>
<dbReference type="RefSeq" id="WP_116089489.1">
    <property type="nucleotide sequence ID" value="NZ_JACHIL010000012.1"/>
</dbReference>
<keyword evidence="1" id="KW-0472">Membrane</keyword>
<gene>
    <name evidence="2" type="ORF">HNQ68_003448</name>
</gene>
<reference evidence="2 3" key="1">
    <citation type="submission" date="2020-08" db="EMBL/GenBank/DDBJ databases">
        <title>Genomic Encyclopedia of Type Strains, Phase IV (KMG-IV): sequencing the most valuable type-strain genomes for metagenomic binning, comparative biology and taxonomic classification.</title>
        <authorList>
            <person name="Goeker M."/>
        </authorList>
    </citation>
    <scope>NUCLEOTIDE SEQUENCE [LARGE SCALE GENOMIC DNA]</scope>
    <source>
        <strain evidence="2 3">DSM 25620</strain>
    </source>
</reference>
<name>A0A7W8ERE8_9HYPH</name>
<keyword evidence="3" id="KW-1185">Reference proteome</keyword>
<keyword evidence="1" id="KW-1133">Transmembrane helix</keyword>
<evidence type="ECO:0000313" key="2">
    <source>
        <dbReference type="EMBL" id="MBB5092881.1"/>
    </source>
</evidence>
<keyword evidence="1" id="KW-0812">Transmembrane</keyword>
<dbReference type="Proteomes" id="UP000531231">
    <property type="component" value="Unassembled WGS sequence"/>
</dbReference>
<evidence type="ECO:0000313" key="3">
    <source>
        <dbReference type="Proteomes" id="UP000531231"/>
    </source>
</evidence>
<evidence type="ECO:0000256" key="1">
    <source>
        <dbReference type="SAM" id="Phobius"/>
    </source>
</evidence>
<feature type="transmembrane region" description="Helical" evidence="1">
    <location>
        <begin position="21"/>
        <end position="40"/>
    </location>
</feature>
<sequence length="168" mass="18728">MLMGEYFRIGAGIEDYIMHKILYYIVALTFLPSSVMAGNLSENMEKRVLTELANRSGISVSDLQLMLDDCELNKRNMNLCAFQRAIQAELLLGDAIKMTGAKTDSDYAAWKKQLQARCHADADKETGSGAILPNIISECKELAMLAERYTILGAESFPPPPQPPHKWD</sequence>
<dbReference type="EMBL" id="JACHIL010000012">
    <property type="protein sequence ID" value="MBB5092881.1"/>
    <property type="molecule type" value="Genomic_DNA"/>
</dbReference>
<protein>
    <recommendedName>
        <fullName evidence="4">Lysozyme inhibitor LprI N-terminal domain-containing protein</fullName>
    </recommendedName>
</protein>
<proteinExistence type="predicted"/>
<organism evidence="2 3">
    <name type="scientific">Pseudochrobactrum saccharolyticum</name>
    <dbReference type="NCBI Taxonomy" id="354352"/>
    <lineage>
        <taxon>Bacteria</taxon>
        <taxon>Pseudomonadati</taxon>
        <taxon>Pseudomonadota</taxon>
        <taxon>Alphaproteobacteria</taxon>
        <taxon>Hyphomicrobiales</taxon>
        <taxon>Brucellaceae</taxon>
        <taxon>Pseudochrobactrum</taxon>
    </lineage>
</organism>
<comment type="caution">
    <text evidence="2">The sequence shown here is derived from an EMBL/GenBank/DDBJ whole genome shotgun (WGS) entry which is preliminary data.</text>
</comment>
<evidence type="ECO:0008006" key="4">
    <source>
        <dbReference type="Google" id="ProtNLM"/>
    </source>
</evidence>
<dbReference type="AlphaFoldDB" id="A0A7W8ERE8"/>